<dbReference type="PATRIC" id="fig|1354255.3.peg.3939"/>
<comment type="caution">
    <text evidence="1">The sequence shown here is derived from an EMBL/GenBank/DDBJ whole genome shotgun (WGS) entry which is preliminary data.</text>
</comment>
<organism evidence="1 2">
    <name type="scientific">Buttiauxella noackiae ATCC 51607</name>
    <dbReference type="NCBI Taxonomy" id="1354255"/>
    <lineage>
        <taxon>Bacteria</taxon>
        <taxon>Pseudomonadati</taxon>
        <taxon>Pseudomonadota</taxon>
        <taxon>Gammaproteobacteria</taxon>
        <taxon>Enterobacterales</taxon>
        <taxon>Enterobacteriaceae</taxon>
        <taxon>Buttiauxella</taxon>
    </lineage>
</organism>
<name>A0A1B7HHW8_9ENTR</name>
<sequence length="531" mass="60820">MVFLRNSLFPVMLMKLVPHQLMELNSPFIWHWPWFISCVNAAKAHGFTGIILHQQELLSLLAIPSPLSYRHDVENLIHQQKNALQYLKKVSVYLQENNLSFWLQGEAAPTDDIIRRKFPEFSFDERSTPDFWQQFYSSILSQLLPLLPHLGGLILSLTTPQFQTDGWQQSLHHVWSQLRAQAKKLVLRDFIDTSWPRQQLSRVLSGLPDDVRASIKATELDYHPGFANHPNIVSLSGRKKWIEYDLWGTGYGWTILPCYLADEIQGRLSWATSLADHNIETITSRVSWQWLPDGLTTDSANAINLIGLSHANNTEPSSVIDTWIEQQNLGFRSKSDRQRFSALYASSHDWLCKTPNLLGRRMHYQSQIPESYAQAQQLLHTDIRSANWAQAFQPLFPTDDPALGAEQRQLIGLEKESAHFIATAALQQLRELRITCHNETLERLEAAWRNAEMYGQLFSQVAFAVSDLQMAEHYGDAAQVTKTAMHHHEKLLRFADTLERWADSPPPGSPNYVSVLLNAERLRRFALSLLG</sequence>
<dbReference type="AlphaFoldDB" id="A0A1B7HHW8"/>
<dbReference type="Proteomes" id="UP000078286">
    <property type="component" value="Unassembled WGS sequence"/>
</dbReference>
<reference evidence="1 2" key="1">
    <citation type="submission" date="2016-04" db="EMBL/GenBank/DDBJ databases">
        <title>ATOL: Assembling a taxonomically balanced genome-scale reconstruction of the evolutionary history of the Enterobacteriaceae.</title>
        <authorList>
            <person name="Plunkett G.III."/>
            <person name="Neeno-Eckwall E.C."/>
            <person name="Glasner J.D."/>
            <person name="Perna N.T."/>
        </authorList>
    </citation>
    <scope>NUCLEOTIDE SEQUENCE [LARGE SCALE GENOMIC DNA]</scope>
    <source>
        <strain evidence="1 2">ATCC 51607</strain>
    </source>
</reference>
<evidence type="ECO:0000313" key="1">
    <source>
        <dbReference type="EMBL" id="OAT15231.1"/>
    </source>
</evidence>
<protein>
    <submittedName>
        <fullName evidence="1">Uncharacterized protein</fullName>
    </submittedName>
</protein>
<gene>
    <name evidence="1" type="ORF">M979_3822</name>
</gene>
<evidence type="ECO:0000313" key="2">
    <source>
        <dbReference type="Proteomes" id="UP000078286"/>
    </source>
</evidence>
<dbReference type="EMBL" id="LXEO01000063">
    <property type="protein sequence ID" value="OAT15231.1"/>
    <property type="molecule type" value="Genomic_DNA"/>
</dbReference>
<accession>A0A1B7HHW8</accession>
<proteinExistence type="predicted"/>
<keyword evidence="2" id="KW-1185">Reference proteome</keyword>